<keyword evidence="7 13" id="KW-0963">Cytoplasm</keyword>
<comment type="pathway">
    <text evidence="3 13">Cofactor biosynthesis; coenzyme A biosynthesis; CoA from (R)-pantothenate: step 1/5.</text>
</comment>
<evidence type="ECO:0000256" key="6">
    <source>
        <dbReference type="ARBA" id="ARBA00015080"/>
    </source>
</evidence>
<evidence type="ECO:0000256" key="10">
    <source>
        <dbReference type="ARBA" id="ARBA00022777"/>
    </source>
</evidence>
<evidence type="ECO:0000256" key="7">
    <source>
        <dbReference type="ARBA" id="ARBA00022490"/>
    </source>
</evidence>
<comment type="caution">
    <text evidence="15">The sequence shown here is derived from an EMBL/GenBank/DDBJ whole genome shotgun (WGS) entry which is preliminary data.</text>
</comment>
<keyword evidence="8 15" id="KW-0808">Transferase</keyword>
<keyword evidence="10 15" id="KW-0418">Kinase</keyword>
<evidence type="ECO:0000256" key="9">
    <source>
        <dbReference type="ARBA" id="ARBA00022741"/>
    </source>
</evidence>
<keyword evidence="12 13" id="KW-0173">Coenzyme A biosynthesis</keyword>
<evidence type="ECO:0000256" key="11">
    <source>
        <dbReference type="ARBA" id="ARBA00022840"/>
    </source>
</evidence>
<dbReference type="NCBIfam" id="TIGR00554">
    <property type="entry name" value="panK_bact"/>
    <property type="match status" value="1"/>
</dbReference>
<dbReference type="SUPFAM" id="SSF52540">
    <property type="entry name" value="P-loop containing nucleoside triphosphate hydrolases"/>
    <property type="match status" value="1"/>
</dbReference>
<sequence>MANVNYTVLRADKWHAIGAEFMAKYAWETPVTATLQADYQALVPLVITKMEHNHAAEIMWQDILGQPIGKVKPFIIGLTGSVAVGKSTSAKTIKQLLAEALPEAQIEIVTTDNFLYNNQILANRGLTDRKGFPESYNIEAMIAFLKAVKERHADITVPVYSHEYYDILPYQVQMIGQPDIVILEGVNALHRQGQALAPIDLMDLTIYIDAPTALIKNWFLQRFERLVDAAENEPASYYHKFITDRLAARQLAEEVWHAVNERNLKECIIPARALADIIVEKGPNHLVTQVALRKY</sequence>
<evidence type="ECO:0000256" key="5">
    <source>
        <dbReference type="ARBA" id="ARBA00012102"/>
    </source>
</evidence>
<dbReference type="PIRSF" id="PIRSF000545">
    <property type="entry name" value="Pantothenate_kin"/>
    <property type="match status" value="1"/>
</dbReference>
<gene>
    <name evidence="15" type="primary">coaA</name>
    <name evidence="15" type="ORF">WGH24286_01357</name>
</gene>
<evidence type="ECO:0000256" key="3">
    <source>
        <dbReference type="ARBA" id="ARBA00005225"/>
    </source>
</evidence>
<evidence type="ECO:0000256" key="2">
    <source>
        <dbReference type="ARBA" id="ARBA00004496"/>
    </source>
</evidence>
<evidence type="ECO:0000259" key="14">
    <source>
        <dbReference type="Pfam" id="PF00485"/>
    </source>
</evidence>
<dbReference type="InterPro" id="IPR004566">
    <property type="entry name" value="PanK"/>
</dbReference>
<keyword evidence="16" id="KW-1185">Reference proteome</keyword>
<dbReference type="Proteomes" id="UP000789719">
    <property type="component" value="Unassembled WGS sequence"/>
</dbReference>
<dbReference type="GO" id="GO:0004594">
    <property type="term" value="F:pantothenate kinase activity"/>
    <property type="evidence" value="ECO:0007669"/>
    <property type="project" value="UniProtKB-EC"/>
</dbReference>
<evidence type="ECO:0000256" key="8">
    <source>
        <dbReference type="ARBA" id="ARBA00022679"/>
    </source>
</evidence>
<proteinExistence type="inferred from homology"/>
<keyword evidence="9" id="KW-0547">Nucleotide-binding</keyword>
<evidence type="ECO:0000256" key="1">
    <source>
        <dbReference type="ARBA" id="ARBA00001206"/>
    </source>
</evidence>
<feature type="domain" description="Phosphoribulokinase/uridine kinase" evidence="14">
    <location>
        <begin position="75"/>
        <end position="222"/>
    </location>
</feature>
<dbReference type="EMBL" id="CAKKNT010000018">
    <property type="protein sequence ID" value="CAH0418914.1"/>
    <property type="molecule type" value="Genomic_DNA"/>
</dbReference>
<dbReference type="PANTHER" id="PTHR10285">
    <property type="entry name" value="URIDINE KINASE"/>
    <property type="match status" value="1"/>
</dbReference>
<accession>A0ABM8ZBI7</accession>
<comment type="catalytic activity">
    <reaction evidence="1 13">
        <text>(R)-pantothenate + ATP = (R)-4'-phosphopantothenate + ADP + H(+)</text>
        <dbReference type="Rhea" id="RHEA:16373"/>
        <dbReference type="ChEBI" id="CHEBI:10986"/>
        <dbReference type="ChEBI" id="CHEBI:15378"/>
        <dbReference type="ChEBI" id="CHEBI:29032"/>
        <dbReference type="ChEBI" id="CHEBI:30616"/>
        <dbReference type="ChEBI" id="CHEBI:456216"/>
        <dbReference type="EC" id="2.7.1.33"/>
    </reaction>
</comment>
<dbReference type="InterPro" id="IPR027417">
    <property type="entry name" value="P-loop_NTPase"/>
</dbReference>
<name>A0ABM8ZBI7_9LACO</name>
<comment type="subcellular location">
    <subcellularLocation>
        <location evidence="2 13">Cytoplasm</location>
    </subcellularLocation>
</comment>
<organism evidence="15 16">
    <name type="scientific">Periweissella ghanensis</name>
    <dbReference type="NCBI Taxonomy" id="467997"/>
    <lineage>
        <taxon>Bacteria</taxon>
        <taxon>Bacillati</taxon>
        <taxon>Bacillota</taxon>
        <taxon>Bacilli</taxon>
        <taxon>Lactobacillales</taxon>
        <taxon>Lactobacillaceae</taxon>
        <taxon>Periweissella</taxon>
    </lineage>
</organism>
<comment type="similarity">
    <text evidence="4 13">Belongs to the prokaryotic pantothenate kinase family.</text>
</comment>
<evidence type="ECO:0000256" key="12">
    <source>
        <dbReference type="ARBA" id="ARBA00022993"/>
    </source>
</evidence>
<dbReference type="InterPro" id="IPR006083">
    <property type="entry name" value="PRK/URK"/>
</dbReference>
<dbReference type="Gene3D" id="3.40.50.300">
    <property type="entry name" value="P-loop containing nucleotide triphosphate hydrolases"/>
    <property type="match status" value="1"/>
</dbReference>
<dbReference type="RefSeq" id="WP_230098996.1">
    <property type="nucleotide sequence ID" value="NZ_CAKKNT010000018.1"/>
</dbReference>
<evidence type="ECO:0000313" key="15">
    <source>
        <dbReference type="EMBL" id="CAH0418914.1"/>
    </source>
</evidence>
<reference evidence="15 16" key="1">
    <citation type="submission" date="2021-11" db="EMBL/GenBank/DDBJ databases">
        <authorList>
            <person name="Depoorter E."/>
        </authorList>
    </citation>
    <scope>NUCLEOTIDE SEQUENCE [LARGE SCALE GENOMIC DNA]</scope>
    <source>
        <strain evidence="15 16">LMG 24286</strain>
    </source>
</reference>
<keyword evidence="11" id="KW-0067">ATP-binding</keyword>
<evidence type="ECO:0000256" key="4">
    <source>
        <dbReference type="ARBA" id="ARBA00006087"/>
    </source>
</evidence>
<protein>
    <recommendedName>
        <fullName evidence="6 13">Pantothenate kinase</fullName>
        <ecNumber evidence="5 13">2.7.1.33</ecNumber>
    </recommendedName>
</protein>
<evidence type="ECO:0000256" key="13">
    <source>
        <dbReference type="RuleBase" id="RU003530"/>
    </source>
</evidence>
<dbReference type="Pfam" id="PF00485">
    <property type="entry name" value="PRK"/>
    <property type="match status" value="1"/>
</dbReference>
<dbReference type="EC" id="2.7.1.33" evidence="5 13"/>
<evidence type="ECO:0000313" key="16">
    <source>
        <dbReference type="Proteomes" id="UP000789719"/>
    </source>
</evidence>